<feature type="compositionally biased region" description="Basic and acidic residues" evidence="4">
    <location>
        <begin position="225"/>
        <end position="241"/>
    </location>
</feature>
<dbReference type="InterPro" id="IPR002110">
    <property type="entry name" value="Ankyrin_rpt"/>
</dbReference>
<keyword evidence="1" id="KW-0677">Repeat</keyword>
<comment type="caution">
    <text evidence="5">The sequence shown here is derived from an EMBL/GenBank/DDBJ whole genome shotgun (WGS) entry which is preliminary data.</text>
</comment>
<feature type="compositionally biased region" description="Basic residues" evidence="4">
    <location>
        <begin position="248"/>
        <end position="259"/>
    </location>
</feature>
<evidence type="ECO:0000313" key="5">
    <source>
        <dbReference type="EMBL" id="PNP50660.1"/>
    </source>
</evidence>
<dbReference type="PANTHER" id="PTHR24198">
    <property type="entry name" value="ANKYRIN REPEAT AND PROTEIN KINASE DOMAIN-CONTAINING PROTEIN"/>
    <property type="match status" value="1"/>
</dbReference>
<evidence type="ECO:0000313" key="6">
    <source>
        <dbReference type="Proteomes" id="UP000236290"/>
    </source>
</evidence>
<dbReference type="Proteomes" id="UP000236290">
    <property type="component" value="Unassembled WGS sequence"/>
</dbReference>
<feature type="repeat" description="ANK" evidence="3">
    <location>
        <begin position="333"/>
        <end position="365"/>
    </location>
</feature>
<feature type="region of interest" description="Disordered" evidence="4">
    <location>
        <begin position="568"/>
        <end position="657"/>
    </location>
</feature>
<organism evidence="5 6">
    <name type="scientific">Trichoderma harzianum</name>
    <name type="common">Hypocrea lixii</name>
    <dbReference type="NCBI Taxonomy" id="5544"/>
    <lineage>
        <taxon>Eukaryota</taxon>
        <taxon>Fungi</taxon>
        <taxon>Dikarya</taxon>
        <taxon>Ascomycota</taxon>
        <taxon>Pezizomycotina</taxon>
        <taxon>Sordariomycetes</taxon>
        <taxon>Hypocreomycetidae</taxon>
        <taxon>Hypocreales</taxon>
        <taxon>Hypocreaceae</taxon>
        <taxon>Trichoderma</taxon>
    </lineage>
</organism>
<proteinExistence type="predicted"/>
<dbReference type="Gene3D" id="1.25.40.20">
    <property type="entry name" value="Ankyrin repeat-containing domain"/>
    <property type="match status" value="3"/>
</dbReference>
<dbReference type="SUPFAM" id="SSF48403">
    <property type="entry name" value="Ankyrin repeat"/>
    <property type="match status" value="2"/>
</dbReference>
<dbReference type="InterPro" id="IPR036770">
    <property type="entry name" value="Ankyrin_rpt-contain_sf"/>
</dbReference>
<evidence type="ECO:0000256" key="1">
    <source>
        <dbReference type="ARBA" id="ARBA00022737"/>
    </source>
</evidence>
<dbReference type="AlphaFoldDB" id="A0A2K0TYQ7"/>
<dbReference type="OrthoDB" id="539213at2759"/>
<protein>
    <recommendedName>
        <fullName evidence="7">F-box domain-containing protein</fullName>
    </recommendedName>
</protein>
<evidence type="ECO:0000256" key="2">
    <source>
        <dbReference type="ARBA" id="ARBA00023043"/>
    </source>
</evidence>
<feature type="compositionally biased region" description="Polar residues" evidence="4">
    <location>
        <begin position="572"/>
        <end position="586"/>
    </location>
</feature>
<dbReference type="PROSITE" id="PS50297">
    <property type="entry name" value="ANK_REP_REGION"/>
    <property type="match status" value="2"/>
</dbReference>
<dbReference type="PROSITE" id="PS50088">
    <property type="entry name" value="ANK_REPEAT"/>
    <property type="match status" value="2"/>
</dbReference>
<evidence type="ECO:0008006" key="7">
    <source>
        <dbReference type="Google" id="ProtNLM"/>
    </source>
</evidence>
<feature type="compositionally biased region" description="Low complexity" evidence="4">
    <location>
        <begin position="620"/>
        <end position="629"/>
    </location>
</feature>
<accession>A0A2K0TYQ7</accession>
<reference evidence="5 6" key="1">
    <citation type="submission" date="2017-02" db="EMBL/GenBank/DDBJ databases">
        <title>Genomes of Trichoderma spp. with biocontrol activity.</title>
        <authorList>
            <person name="Gardiner D."/>
            <person name="Kazan K."/>
            <person name="Vos C."/>
            <person name="Harvey P."/>
        </authorList>
    </citation>
    <scope>NUCLEOTIDE SEQUENCE [LARGE SCALE GENOMIC DNA]</scope>
    <source>
        <strain evidence="5 6">Tr1</strain>
    </source>
</reference>
<gene>
    <name evidence="5" type="ORF">THARTR1_08678</name>
</gene>
<feature type="compositionally biased region" description="Basic residues" evidence="4">
    <location>
        <begin position="642"/>
        <end position="657"/>
    </location>
</feature>
<name>A0A2K0TYQ7_TRIHA</name>
<feature type="region of interest" description="Disordered" evidence="4">
    <location>
        <begin position="212"/>
        <end position="287"/>
    </location>
</feature>
<sequence length="657" mass="73109">MAEPTAAGGFESLPHEIFNQILSEVTSRNDLNSLCRCSRGLYWAVSDVLFTRAFEEIVIKKGYDEALESVFVHVVSHDSRNLMEWLMFREHGSRLRESSPWMKGLGFTCLHSALLGDAPKVAIQLLKHGAELNEDAALYPDLKSLYVAIAQPPSNRLGSLDGPLRIACSYALPRTAEYLLIRGADPNTHSDFGFAAIHIAVRRRPPWSQFEQFSRLNPVGQKSGENVDKRRDPKGDQKGEKNLNNLRGKTKSKRSKAQRKSTEVKEKDSTFSPSDEAKDTKDKDPTSTAWEAKVLQTVKALLRFGADCNLIALNSRHHQCSHECWKSLSCAPIGQQVLHIAAASGYTSVVSALVERGASISKADGQGNYPVVHAMAQDHDEIVAFLLHKMERLEPLIAYRVNPLVCETTRSTVLHMACRFGHHTVVRDLLKRGVDVDGVDSRGRTPLHEALGQSAPDLEDRLVETLYLLSKHNAYREAIDYDGRRAGEMGEKHRFSGVRALFEYATMARYDWQRLTEPKGGGEAETMGYIPPPDPSWYVNEEPEVPPEIHPDMARMKVPTWVKKESFPLLQGSGTQPKAADSTSFPSLKGPKAQPKVADPTPNRENSVGGPRMAPKLLDTVGPVKTTEVTETEKPAETNEKRGKRGGRKKWNRVSLK</sequence>
<feature type="compositionally biased region" description="Basic and acidic residues" evidence="4">
    <location>
        <begin position="631"/>
        <end position="641"/>
    </location>
</feature>
<dbReference type="EMBL" id="MTYI01000149">
    <property type="protein sequence ID" value="PNP50660.1"/>
    <property type="molecule type" value="Genomic_DNA"/>
</dbReference>
<dbReference type="Pfam" id="PF12796">
    <property type="entry name" value="Ank_2"/>
    <property type="match status" value="2"/>
</dbReference>
<evidence type="ECO:0000256" key="4">
    <source>
        <dbReference type="SAM" id="MobiDB-lite"/>
    </source>
</evidence>
<keyword evidence="2 3" id="KW-0040">ANK repeat</keyword>
<feature type="repeat" description="ANK" evidence="3">
    <location>
        <begin position="409"/>
        <end position="441"/>
    </location>
</feature>
<feature type="compositionally biased region" description="Basic and acidic residues" evidence="4">
    <location>
        <begin position="260"/>
        <end position="285"/>
    </location>
</feature>
<evidence type="ECO:0000256" key="3">
    <source>
        <dbReference type="PROSITE-ProRule" id="PRU00023"/>
    </source>
</evidence>
<dbReference type="SMART" id="SM00248">
    <property type="entry name" value="ANK"/>
    <property type="match status" value="7"/>
</dbReference>
<dbReference type="PANTHER" id="PTHR24198:SF165">
    <property type="entry name" value="ANKYRIN REPEAT-CONTAINING PROTEIN-RELATED"/>
    <property type="match status" value="1"/>
</dbReference>